<keyword evidence="5" id="KW-0007">Acetylation</keyword>
<protein>
    <recommendedName>
        <fullName evidence="10">Ribosomal L1 domain-containing protein 1</fullName>
    </recommendedName>
</protein>
<evidence type="ECO:0000256" key="10">
    <source>
        <dbReference type="ARBA" id="ARBA00070787"/>
    </source>
</evidence>
<feature type="compositionally biased region" description="Basic residues" evidence="11">
    <location>
        <begin position="477"/>
        <end position="486"/>
    </location>
</feature>
<dbReference type="Proteomes" id="UP000772434">
    <property type="component" value="Unassembled WGS sequence"/>
</dbReference>
<keyword evidence="3" id="KW-0597">Phosphoprotein</keyword>
<name>A0A9P5PH57_9AGAR</name>
<evidence type="ECO:0000256" key="4">
    <source>
        <dbReference type="ARBA" id="ARBA00022843"/>
    </source>
</evidence>
<feature type="compositionally biased region" description="Low complexity" evidence="11">
    <location>
        <begin position="419"/>
        <end position="436"/>
    </location>
</feature>
<keyword evidence="6" id="KW-0175">Coiled coil</keyword>
<keyword evidence="7" id="KW-0539">Nucleus</keyword>
<evidence type="ECO:0000256" key="2">
    <source>
        <dbReference type="ARBA" id="ARBA00022499"/>
    </source>
</evidence>
<feature type="region of interest" description="Disordered" evidence="11">
    <location>
        <begin position="256"/>
        <end position="641"/>
    </location>
</feature>
<dbReference type="OrthoDB" id="10251727at2759"/>
<feature type="compositionally biased region" description="Basic and acidic residues" evidence="11">
    <location>
        <begin position="583"/>
        <end position="593"/>
    </location>
</feature>
<feature type="compositionally biased region" description="Basic and acidic residues" evidence="11">
    <location>
        <begin position="630"/>
        <end position="641"/>
    </location>
</feature>
<proteinExistence type="inferred from homology"/>
<gene>
    <name evidence="12" type="ORF">BDP27DRAFT_239712</name>
</gene>
<keyword evidence="4" id="KW-0832">Ubl conjugation</keyword>
<dbReference type="Gene3D" id="3.40.50.790">
    <property type="match status" value="1"/>
</dbReference>
<dbReference type="Pfam" id="PF00687">
    <property type="entry name" value="Ribosomal_L1"/>
    <property type="match status" value="1"/>
</dbReference>
<feature type="compositionally biased region" description="Basic and acidic residues" evidence="11">
    <location>
        <begin position="487"/>
        <end position="505"/>
    </location>
</feature>
<dbReference type="FunFam" id="3.40.50.790:FF:000004">
    <property type="entry name" value="Ribosomal L1 domain-containing 1-like 1"/>
    <property type="match status" value="1"/>
</dbReference>
<dbReference type="EMBL" id="JADNRY010000149">
    <property type="protein sequence ID" value="KAF9063283.1"/>
    <property type="molecule type" value="Genomic_DNA"/>
</dbReference>
<dbReference type="GO" id="GO:0005730">
    <property type="term" value="C:nucleolus"/>
    <property type="evidence" value="ECO:0007669"/>
    <property type="project" value="UniProtKB-SubCell"/>
</dbReference>
<keyword evidence="12" id="KW-0689">Ribosomal protein</keyword>
<feature type="compositionally biased region" description="Polar residues" evidence="11">
    <location>
        <begin position="561"/>
        <end position="570"/>
    </location>
</feature>
<evidence type="ECO:0000256" key="5">
    <source>
        <dbReference type="ARBA" id="ARBA00022990"/>
    </source>
</evidence>
<feature type="compositionally biased region" description="Basic and acidic residues" evidence="11">
    <location>
        <begin position="604"/>
        <end position="617"/>
    </location>
</feature>
<comment type="similarity">
    <text evidence="9">Belongs to the universal ribosomal protein uL1 family. Highly divergent.</text>
</comment>
<comment type="subcellular location">
    <subcellularLocation>
        <location evidence="1">Nucleus</location>
        <location evidence="1">Nucleolus</location>
    </subcellularLocation>
</comment>
<evidence type="ECO:0000256" key="9">
    <source>
        <dbReference type="ARBA" id="ARBA00061550"/>
    </source>
</evidence>
<dbReference type="SUPFAM" id="SSF56808">
    <property type="entry name" value="Ribosomal protein L1"/>
    <property type="match status" value="1"/>
</dbReference>
<feature type="compositionally biased region" description="Basic residues" evidence="11">
    <location>
        <begin position="618"/>
        <end position="629"/>
    </location>
</feature>
<organism evidence="12 13">
    <name type="scientific">Rhodocollybia butyracea</name>
    <dbReference type="NCBI Taxonomy" id="206335"/>
    <lineage>
        <taxon>Eukaryota</taxon>
        <taxon>Fungi</taxon>
        <taxon>Dikarya</taxon>
        <taxon>Basidiomycota</taxon>
        <taxon>Agaricomycotina</taxon>
        <taxon>Agaricomycetes</taxon>
        <taxon>Agaricomycetidae</taxon>
        <taxon>Agaricales</taxon>
        <taxon>Marasmiineae</taxon>
        <taxon>Omphalotaceae</taxon>
        <taxon>Rhodocollybia</taxon>
    </lineage>
</organism>
<feature type="compositionally biased region" description="Acidic residues" evidence="11">
    <location>
        <begin position="260"/>
        <end position="274"/>
    </location>
</feature>
<feature type="compositionally biased region" description="Low complexity" evidence="11">
    <location>
        <begin position="373"/>
        <end position="394"/>
    </location>
</feature>
<evidence type="ECO:0000256" key="1">
    <source>
        <dbReference type="ARBA" id="ARBA00004604"/>
    </source>
</evidence>
<evidence type="ECO:0000256" key="11">
    <source>
        <dbReference type="SAM" id="MobiDB-lite"/>
    </source>
</evidence>
<evidence type="ECO:0000256" key="7">
    <source>
        <dbReference type="ARBA" id="ARBA00023242"/>
    </source>
</evidence>
<keyword evidence="12" id="KW-0687">Ribonucleoprotein</keyword>
<sequence length="641" mass="68186">MAKDEMIDERVSVTQCKNAVDALYAHVSKTVEKKADTQLLPDAEPVFWLTIALKKQPEGKGLKVLRIPVEYPIVDPRKESVCLFTKDPQRTYKDLIADNNIHFVHRVIGLEKLKGKHKSFEARRALLKEHGLFLADSRIIPLLPKLLGSKFFDAKKQPIPVELSRKDLKGELERAVSSTYMPSIRGTSLSIKIGRLSQKPEHVVANLKKALPAVAVRVNGGWDNIQSLGIKTSSSVNLPIWSCSLDAKEGGRWAGFDAPISEDVDEDVDMDDVNNDPSAGTESKGKKRAADTDDEDTGRVEIEKPKNKKSKGVDGAKASLLSTAAIDAPPKSKKSKASVLPTSIKDPSSTDDAALSTLPALPQSISKSKTKKAPGTAAPAPTPANTPATVKKTAVSSAATAIVPETPAPAPKKKEKNGAAKITPEVVEPAPTTPDTGKQTAPKKKEKGSKKTTVANADIDTAASAIVADTESEGKGLKKGKGKKAAKSVELEVEAKAAEVEKEDNTAEASKSSKKKGKKEKSTSDVTVEKAPAVTESTEGLKKKAKGRKSGEMEEPGAATIVTSTVDSTPATPDARKKKDKKAKGLDSEKKVTASEQGSIITTDDLKQKKTDAPGEKKKGKVVKAKGGKSAKDALLGKKVL</sequence>
<dbReference type="InterPro" id="IPR023674">
    <property type="entry name" value="Ribosomal_uL1-like"/>
</dbReference>
<dbReference type="AlphaFoldDB" id="A0A9P5PH57"/>
<dbReference type="GO" id="GO:0005840">
    <property type="term" value="C:ribosome"/>
    <property type="evidence" value="ECO:0007669"/>
    <property type="project" value="UniProtKB-KW"/>
</dbReference>
<keyword evidence="13" id="KW-1185">Reference proteome</keyword>
<evidence type="ECO:0000313" key="13">
    <source>
        <dbReference type="Proteomes" id="UP000772434"/>
    </source>
</evidence>
<comment type="function">
    <text evidence="8">Regulates cellular senescence through inhibition of PTEN translation. Acts as a pro-apoptotic regulator in response to DNA damage.</text>
</comment>
<evidence type="ECO:0000256" key="3">
    <source>
        <dbReference type="ARBA" id="ARBA00022553"/>
    </source>
</evidence>
<comment type="caution">
    <text evidence="12">The sequence shown here is derived from an EMBL/GenBank/DDBJ whole genome shotgun (WGS) entry which is preliminary data.</text>
</comment>
<dbReference type="InterPro" id="IPR028364">
    <property type="entry name" value="Ribosomal_uL1/biogenesis"/>
</dbReference>
<dbReference type="CDD" id="cd00403">
    <property type="entry name" value="Ribosomal_L1"/>
    <property type="match status" value="1"/>
</dbReference>
<evidence type="ECO:0000313" key="12">
    <source>
        <dbReference type="EMBL" id="KAF9063283.1"/>
    </source>
</evidence>
<evidence type="ECO:0000256" key="6">
    <source>
        <dbReference type="ARBA" id="ARBA00023054"/>
    </source>
</evidence>
<accession>A0A9P5PH57</accession>
<reference evidence="12" key="1">
    <citation type="submission" date="2020-11" db="EMBL/GenBank/DDBJ databases">
        <authorList>
            <consortium name="DOE Joint Genome Institute"/>
            <person name="Ahrendt S."/>
            <person name="Riley R."/>
            <person name="Andreopoulos W."/>
            <person name="Labutti K."/>
            <person name="Pangilinan J."/>
            <person name="Ruiz-Duenas F.J."/>
            <person name="Barrasa J.M."/>
            <person name="Sanchez-Garcia M."/>
            <person name="Camarero S."/>
            <person name="Miyauchi S."/>
            <person name="Serrano A."/>
            <person name="Linde D."/>
            <person name="Babiker R."/>
            <person name="Drula E."/>
            <person name="Ayuso-Fernandez I."/>
            <person name="Pacheco R."/>
            <person name="Padilla G."/>
            <person name="Ferreira P."/>
            <person name="Barriuso J."/>
            <person name="Kellner H."/>
            <person name="Castanera R."/>
            <person name="Alfaro M."/>
            <person name="Ramirez L."/>
            <person name="Pisabarro A.G."/>
            <person name="Kuo A."/>
            <person name="Tritt A."/>
            <person name="Lipzen A."/>
            <person name="He G."/>
            <person name="Yan M."/>
            <person name="Ng V."/>
            <person name="Cullen D."/>
            <person name="Martin F."/>
            <person name="Rosso M.-N."/>
            <person name="Henrissat B."/>
            <person name="Hibbett D."/>
            <person name="Martinez A.T."/>
            <person name="Grigoriev I.V."/>
        </authorList>
    </citation>
    <scope>NUCLEOTIDE SEQUENCE</scope>
    <source>
        <strain evidence="12">AH 40177</strain>
    </source>
</reference>
<keyword evidence="2" id="KW-1017">Isopeptide bond</keyword>
<feature type="compositionally biased region" description="Basic residues" evidence="11">
    <location>
        <begin position="441"/>
        <end position="450"/>
    </location>
</feature>
<evidence type="ECO:0000256" key="8">
    <source>
        <dbReference type="ARBA" id="ARBA00054167"/>
    </source>
</evidence>
<dbReference type="InterPro" id="IPR016095">
    <property type="entry name" value="Ribosomal_uL1_3-a/b-sand"/>
</dbReference>